<dbReference type="Proteomes" id="UP001241758">
    <property type="component" value="Unassembled WGS sequence"/>
</dbReference>
<keyword evidence="1" id="KW-1133">Transmembrane helix</keyword>
<accession>A0ABT6WC34</accession>
<evidence type="ECO:0000313" key="2">
    <source>
        <dbReference type="EMBL" id="MDI6097278.1"/>
    </source>
</evidence>
<reference evidence="2 3" key="1">
    <citation type="submission" date="2023-05" db="EMBL/GenBank/DDBJ databases">
        <title>Actinoplanes sp. NEAU-A12 genome sequencing.</title>
        <authorList>
            <person name="Wang Z.-S."/>
        </authorList>
    </citation>
    <scope>NUCLEOTIDE SEQUENCE [LARGE SCALE GENOMIC DNA]</scope>
    <source>
        <strain evidence="2 3">NEAU-A12</strain>
    </source>
</reference>
<dbReference type="RefSeq" id="WP_282756593.1">
    <property type="nucleotide sequence ID" value="NZ_JASCTH010000001.1"/>
</dbReference>
<feature type="transmembrane region" description="Helical" evidence="1">
    <location>
        <begin position="12"/>
        <end position="34"/>
    </location>
</feature>
<comment type="caution">
    <text evidence="2">The sequence shown here is derived from an EMBL/GenBank/DDBJ whole genome shotgun (WGS) entry which is preliminary data.</text>
</comment>
<proteinExistence type="predicted"/>
<evidence type="ECO:0008006" key="4">
    <source>
        <dbReference type="Google" id="ProtNLM"/>
    </source>
</evidence>
<feature type="transmembrane region" description="Helical" evidence="1">
    <location>
        <begin position="219"/>
        <end position="243"/>
    </location>
</feature>
<evidence type="ECO:0000256" key="1">
    <source>
        <dbReference type="SAM" id="Phobius"/>
    </source>
</evidence>
<keyword evidence="1" id="KW-0472">Membrane</keyword>
<feature type="transmembrane region" description="Helical" evidence="1">
    <location>
        <begin position="54"/>
        <end position="74"/>
    </location>
</feature>
<protein>
    <recommendedName>
        <fullName evidence="4">ABC transporter permease</fullName>
    </recommendedName>
</protein>
<keyword evidence="1" id="KW-0812">Transmembrane</keyword>
<dbReference type="EMBL" id="JASCTH010000001">
    <property type="protein sequence ID" value="MDI6097278.1"/>
    <property type="molecule type" value="Genomic_DNA"/>
</dbReference>
<feature type="transmembrane region" description="Helical" evidence="1">
    <location>
        <begin position="143"/>
        <end position="164"/>
    </location>
</feature>
<sequence>MSLVRAELRKLLGLRTAWVGMVAGLVAAPALVFVNAPATRRALADGTWGDPSDLGFQSLGIGLLGAMILGVVAVSSEYTSTGEDSPDGRQLITTLTAAPRRHRLLAAKGAALTLVVAVQGTLTAVATLGLVEMVHGAAIPSPAPARVAGAVLYWVLLGLLAYAITLIFRNGVVTLTVLIVNSSMVSVSYLLTKVTPLAAYLPDIVGAHMFLRDVGDVRIAPVTAGLVMTAWVAALLGLAAWLFQRRDA</sequence>
<name>A0ABT6WC34_9ACTN</name>
<feature type="transmembrane region" description="Helical" evidence="1">
    <location>
        <begin position="110"/>
        <end position="131"/>
    </location>
</feature>
<feature type="transmembrane region" description="Helical" evidence="1">
    <location>
        <begin position="171"/>
        <end position="191"/>
    </location>
</feature>
<organism evidence="2 3">
    <name type="scientific">Actinoplanes sandaracinus</name>
    <dbReference type="NCBI Taxonomy" id="3045177"/>
    <lineage>
        <taxon>Bacteria</taxon>
        <taxon>Bacillati</taxon>
        <taxon>Actinomycetota</taxon>
        <taxon>Actinomycetes</taxon>
        <taxon>Micromonosporales</taxon>
        <taxon>Micromonosporaceae</taxon>
        <taxon>Actinoplanes</taxon>
    </lineage>
</organism>
<keyword evidence="3" id="KW-1185">Reference proteome</keyword>
<evidence type="ECO:0000313" key="3">
    <source>
        <dbReference type="Proteomes" id="UP001241758"/>
    </source>
</evidence>
<gene>
    <name evidence="2" type="ORF">QLQ12_01465</name>
</gene>